<dbReference type="RefSeq" id="WP_012921712.1">
    <property type="nucleotide sequence ID" value="NC_013729.1"/>
</dbReference>
<dbReference type="OrthoDB" id="9803968at2"/>
<dbReference type="KEGG" id="kfl:Kfla_4111"/>
<organism evidence="5 6">
    <name type="scientific">Kribbella flavida (strain DSM 17836 / JCM 10339 / NBRC 14399)</name>
    <dbReference type="NCBI Taxonomy" id="479435"/>
    <lineage>
        <taxon>Bacteria</taxon>
        <taxon>Bacillati</taxon>
        <taxon>Actinomycetota</taxon>
        <taxon>Actinomycetes</taxon>
        <taxon>Propionibacteriales</taxon>
        <taxon>Kribbellaceae</taxon>
        <taxon>Kribbella</taxon>
    </lineage>
</organism>
<dbReference type="InterPro" id="IPR020459">
    <property type="entry name" value="AMP-binding"/>
</dbReference>
<dbReference type="Pfam" id="PF00501">
    <property type="entry name" value="AMP-binding"/>
    <property type="match status" value="1"/>
</dbReference>
<dbReference type="Proteomes" id="UP000007967">
    <property type="component" value="Chromosome"/>
</dbReference>
<accession>D2PSM0</accession>
<reference evidence="6" key="1">
    <citation type="submission" date="2009-09" db="EMBL/GenBank/DDBJ databases">
        <title>The complete genome of Kribbella flavida DSM 17836.</title>
        <authorList>
            <consortium name="US DOE Joint Genome Institute (JGI-PGF)"/>
            <person name="Lucas S."/>
            <person name="Copeland A."/>
            <person name="Lapidus A."/>
            <person name="Glavina del Rio T."/>
            <person name="Dalin E."/>
            <person name="Tice H."/>
            <person name="Bruce D."/>
            <person name="Goodwin L."/>
            <person name="Pitluck S."/>
            <person name="Kyrpides N."/>
            <person name="Mavromatis K."/>
            <person name="Ivanova N."/>
            <person name="Saunders E."/>
            <person name="Brettin T."/>
            <person name="Detter J.C."/>
            <person name="Han C."/>
            <person name="Larimer F."/>
            <person name="Land M."/>
            <person name="Hauser L."/>
            <person name="Markowitz V."/>
            <person name="Cheng J.-F."/>
            <person name="Hugenholtz P."/>
            <person name="Woyke T."/>
            <person name="Wu D."/>
            <person name="Pukall R."/>
            <person name="Klenk H.-P."/>
            <person name="Eisen J.A."/>
        </authorList>
    </citation>
    <scope>NUCLEOTIDE SEQUENCE [LARGE SCALE GENOMIC DNA]</scope>
    <source>
        <strain evidence="6">DSM 17836 / JCM 10339 / NBRC 14399</strain>
    </source>
</reference>
<dbReference type="PRINTS" id="PR00154">
    <property type="entry name" value="AMPBINDING"/>
</dbReference>
<dbReference type="HOGENOM" id="CLU_000022_2_12_11"/>
<reference evidence="5 6" key="2">
    <citation type="journal article" date="2010" name="Stand. Genomic Sci.">
        <title>Complete genome sequence of Kribbella flavida type strain (IFO 14399).</title>
        <authorList>
            <person name="Pukall R."/>
            <person name="Lapidus A."/>
            <person name="Glavina Del Rio T."/>
            <person name="Copeland A."/>
            <person name="Tice H."/>
            <person name="Cheng J.-F."/>
            <person name="Lucas S."/>
            <person name="Chen F."/>
            <person name="Nolan M."/>
            <person name="LaButti K."/>
            <person name="Pati A."/>
            <person name="Ivanova N."/>
            <person name="Mavrommatis K."/>
            <person name="Mikhailova N."/>
            <person name="Pitluck S."/>
            <person name="Bruce D."/>
            <person name="Goodwin L."/>
            <person name="Land M."/>
            <person name="Hauser L."/>
            <person name="Chang Y.-J."/>
            <person name="Jeffries C.D."/>
            <person name="Chen A."/>
            <person name="Palaniappan K."/>
            <person name="Chain P."/>
            <person name="Rohde M."/>
            <person name="Goeker M."/>
            <person name="Bristow J."/>
            <person name="Eisen J.A."/>
            <person name="Markowitz V."/>
            <person name="Hugenholtz P."/>
            <person name="Kyrpides N.C."/>
            <person name="Klenk H.-P."/>
            <person name="Brettin T."/>
        </authorList>
    </citation>
    <scope>NUCLEOTIDE SEQUENCE [LARGE SCALE GENOMIC DNA]</scope>
    <source>
        <strain evidence="6">DSM 17836 / JCM 10339 / NBRC 14399</strain>
    </source>
</reference>
<dbReference type="GO" id="GO:0043041">
    <property type="term" value="P:amino acid activation for nonribosomal peptide biosynthetic process"/>
    <property type="evidence" value="ECO:0007669"/>
    <property type="project" value="TreeGrafter"/>
</dbReference>
<dbReference type="Gene3D" id="3.30.300.30">
    <property type="match status" value="1"/>
</dbReference>
<evidence type="ECO:0000313" key="6">
    <source>
        <dbReference type="Proteomes" id="UP000007967"/>
    </source>
</evidence>
<dbReference type="AlphaFoldDB" id="D2PSM0"/>
<dbReference type="InterPro" id="IPR000873">
    <property type="entry name" value="AMP-dep_synth/lig_dom"/>
</dbReference>
<dbReference type="NCBIfam" id="TIGR01733">
    <property type="entry name" value="AA-adenyl-dom"/>
    <property type="match status" value="1"/>
</dbReference>
<dbReference type="GO" id="GO:0005737">
    <property type="term" value="C:cytoplasm"/>
    <property type="evidence" value="ECO:0007669"/>
    <property type="project" value="TreeGrafter"/>
</dbReference>
<keyword evidence="2" id="KW-0597">Phosphoprotein</keyword>
<keyword evidence="1" id="KW-0596">Phosphopantetheine</keyword>
<dbReference type="FunFam" id="2.30.38.10:FF:000001">
    <property type="entry name" value="Non-ribosomal peptide synthetase PvdI"/>
    <property type="match status" value="1"/>
</dbReference>
<evidence type="ECO:0000313" key="5">
    <source>
        <dbReference type="EMBL" id="ADB33158.1"/>
    </source>
</evidence>
<gene>
    <name evidence="5" type="ordered locus">Kfla_4111</name>
</gene>
<evidence type="ECO:0000259" key="3">
    <source>
        <dbReference type="Pfam" id="PF00501"/>
    </source>
</evidence>
<dbReference type="InterPro" id="IPR045851">
    <property type="entry name" value="AMP-bd_C_sf"/>
</dbReference>
<proteinExistence type="predicted"/>
<dbReference type="STRING" id="479435.Kfla_4111"/>
<protein>
    <submittedName>
        <fullName evidence="5">Amino acid adenylation domain protein</fullName>
    </submittedName>
</protein>
<dbReference type="Gene3D" id="3.40.50.12780">
    <property type="entry name" value="N-terminal domain of ligase-like"/>
    <property type="match status" value="1"/>
</dbReference>
<dbReference type="InterPro" id="IPR010071">
    <property type="entry name" value="AA_adenyl_dom"/>
</dbReference>
<dbReference type="InterPro" id="IPR020845">
    <property type="entry name" value="AMP-binding_CS"/>
</dbReference>
<dbReference type="GO" id="GO:0044550">
    <property type="term" value="P:secondary metabolite biosynthetic process"/>
    <property type="evidence" value="ECO:0007669"/>
    <property type="project" value="TreeGrafter"/>
</dbReference>
<dbReference type="GO" id="GO:0031177">
    <property type="term" value="F:phosphopantetheine binding"/>
    <property type="evidence" value="ECO:0007669"/>
    <property type="project" value="TreeGrafter"/>
</dbReference>
<sequence length="511" mass="55019">MTAEVLDNERRRQGHRLPFADRSIPERFAEQVARDPLAIAVAAGPEMLTYAELDAASADLADRLRSVGVRRGERVAFAVRRDPWLVVAMLGILRAGAAFVPLERSMPADRVRTILGDATPCAIVTDDLEAEVYGGIARVATRSADGSGGRPVEQLSGDDVAYVLYTSGSTGTPKGVVVSHRAVVAFVAAVEQLFQLTPADRIVAFAASVFDVSIFDVFGALLTGARIQVATDADRLNVRRLQRLLEDERITVADLPPAVLGMLDPARLPALRVVFVGGEAYPGALVNAWNQGRRFVNGYGPTECTVTMITHDCDGEWDTSPPIGLPIANHVAYVVDEHLDPVPDGVPGELVIGGTGLAYGYLNRPGQTAKAFVPDPFGTEPGARLYRTGDRIRRLPDGRLVFLDRIDRQVKLHGVRIEPGEVEAALMCDPQVAQAYVTVWVDADGRKRLVAYVAARDGVTIDQRRLRARLTQRLVSSVIPAVTTVLPALPLTSSGKIDHRALPAPVFGANA</sequence>
<evidence type="ECO:0000256" key="2">
    <source>
        <dbReference type="ARBA" id="ARBA00022553"/>
    </source>
</evidence>
<dbReference type="Pfam" id="PF13193">
    <property type="entry name" value="AMP-binding_C"/>
    <property type="match status" value="1"/>
</dbReference>
<keyword evidence="6" id="KW-1185">Reference proteome</keyword>
<evidence type="ECO:0000259" key="4">
    <source>
        <dbReference type="Pfam" id="PF13193"/>
    </source>
</evidence>
<name>D2PSM0_KRIFD</name>
<dbReference type="InterPro" id="IPR042099">
    <property type="entry name" value="ANL_N_sf"/>
</dbReference>
<dbReference type="PANTHER" id="PTHR45527">
    <property type="entry name" value="NONRIBOSOMAL PEPTIDE SYNTHETASE"/>
    <property type="match status" value="1"/>
</dbReference>
<dbReference type="PROSITE" id="PS00455">
    <property type="entry name" value="AMP_BINDING"/>
    <property type="match status" value="1"/>
</dbReference>
<dbReference type="CDD" id="cd05930">
    <property type="entry name" value="A_NRPS"/>
    <property type="match status" value="1"/>
</dbReference>
<dbReference type="InterPro" id="IPR025110">
    <property type="entry name" value="AMP-bd_C"/>
</dbReference>
<evidence type="ECO:0000256" key="1">
    <source>
        <dbReference type="ARBA" id="ARBA00022450"/>
    </source>
</evidence>
<dbReference type="FunFam" id="3.40.50.12780:FF:000012">
    <property type="entry name" value="Non-ribosomal peptide synthetase"/>
    <property type="match status" value="1"/>
</dbReference>
<dbReference type="SUPFAM" id="SSF56801">
    <property type="entry name" value="Acetyl-CoA synthetase-like"/>
    <property type="match status" value="1"/>
</dbReference>
<dbReference type="PANTHER" id="PTHR45527:SF1">
    <property type="entry name" value="FATTY ACID SYNTHASE"/>
    <property type="match status" value="1"/>
</dbReference>
<dbReference type="EMBL" id="CP001736">
    <property type="protein sequence ID" value="ADB33158.1"/>
    <property type="molecule type" value="Genomic_DNA"/>
</dbReference>
<feature type="domain" description="AMP-dependent synthetase/ligase" evidence="3">
    <location>
        <begin position="28"/>
        <end position="362"/>
    </location>
</feature>
<feature type="domain" description="AMP-binding enzyme C-terminal" evidence="4">
    <location>
        <begin position="421"/>
        <end position="496"/>
    </location>
</feature>
<dbReference type="eggNOG" id="COG1020">
    <property type="taxonomic scope" value="Bacteria"/>
</dbReference>